<sequence length="62" mass="7252">MRYVVTVVWVFLLSLMAEFVLSSMLYVSFDMTRAIILTVGLSFFIILITFLMPKDSEVYDFK</sequence>
<dbReference type="HOGENOM" id="CLU_174715_4_2_9"/>
<reference evidence="2 3" key="1">
    <citation type="journal article" date="2011" name="J. Bacteriol.">
        <title>Genome sequence of the nonpathogenic Listeria monocytogenes serovar 4a strain M7.</title>
        <authorList>
            <person name="Chen J."/>
            <person name="Xia Y."/>
            <person name="Cheng C."/>
            <person name="Fang C."/>
            <person name="Shan Y."/>
            <person name="Jin G."/>
            <person name="Fang W."/>
        </authorList>
    </citation>
    <scope>NUCLEOTIDE SEQUENCE [LARGE SCALE GENOMIC DNA]</scope>
    <source>
        <strain evidence="2 3">M7</strain>
    </source>
</reference>
<evidence type="ECO:0000256" key="1">
    <source>
        <dbReference type="SAM" id="Phobius"/>
    </source>
</evidence>
<keyword evidence="1" id="KW-0812">Transmembrane</keyword>
<feature type="transmembrane region" description="Helical" evidence="1">
    <location>
        <begin position="34"/>
        <end position="52"/>
    </location>
</feature>
<dbReference type="RefSeq" id="WP_003740802.1">
    <property type="nucleotide sequence ID" value="NC_017537.1"/>
</dbReference>
<gene>
    <name evidence="2" type="ordered locus">LMM7_2306</name>
</gene>
<keyword evidence="1" id="KW-0472">Membrane</keyword>
<dbReference type="PATRIC" id="fig|1030009.3.peg.2293"/>
<evidence type="ECO:0000313" key="3">
    <source>
        <dbReference type="Proteomes" id="UP000000486"/>
    </source>
</evidence>
<organism evidence="2 3">
    <name type="scientific">Listeria monocytogenes serotype 4a (strain M7)</name>
    <dbReference type="NCBI Taxonomy" id="1030009"/>
    <lineage>
        <taxon>Bacteria</taxon>
        <taxon>Bacillati</taxon>
        <taxon>Bacillota</taxon>
        <taxon>Bacilli</taxon>
        <taxon>Bacillales</taxon>
        <taxon>Listeriaceae</taxon>
        <taxon>Listeria</taxon>
    </lineage>
</organism>
<accession>A0A0E0UYA6</accession>
<proteinExistence type="predicted"/>
<name>A0A0E0UYA6_LISMM</name>
<dbReference type="InterPro" id="IPR021324">
    <property type="entry name" value="DUF2929"/>
</dbReference>
<dbReference type="KEGG" id="lmq:LMM7_2306"/>
<dbReference type="Pfam" id="PF11151">
    <property type="entry name" value="DUF2929"/>
    <property type="match status" value="1"/>
</dbReference>
<protein>
    <recommendedName>
        <fullName evidence="4">DUF2929 domain-containing protein</fullName>
    </recommendedName>
</protein>
<evidence type="ECO:0008006" key="4">
    <source>
        <dbReference type="Google" id="ProtNLM"/>
    </source>
</evidence>
<evidence type="ECO:0000313" key="2">
    <source>
        <dbReference type="EMBL" id="AEH93311.1"/>
    </source>
</evidence>
<dbReference type="EMBL" id="CP002816">
    <property type="protein sequence ID" value="AEH93311.1"/>
    <property type="molecule type" value="Genomic_DNA"/>
</dbReference>
<dbReference type="Proteomes" id="UP000000486">
    <property type="component" value="Chromosome"/>
</dbReference>
<feature type="transmembrane region" description="Helical" evidence="1">
    <location>
        <begin position="6"/>
        <end position="27"/>
    </location>
</feature>
<dbReference type="AlphaFoldDB" id="A0A0E0UYA6"/>
<keyword evidence="1" id="KW-1133">Transmembrane helix</keyword>